<dbReference type="Proteomes" id="UP000529946">
    <property type="component" value="Unassembled WGS sequence"/>
</dbReference>
<proteinExistence type="predicted"/>
<evidence type="ECO:0000313" key="1">
    <source>
        <dbReference type="EMBL" id="MBB4083890.1"/>
    </source>
</evidence>
<protein>
    <submittedName>
        <fullName evidence="1">Uncharacterized protein</fullName>
    </submittedName>
</protein>
<reference evidence="1 2" key="1">
    <citation type="submission" date="2020-08" db="EMBL/GenBank/DDBJ databases">
        <title>Genomic Encyclopedia of Type Strains, Phase IV (KMG-IV): sequencing the most valuable type-strain genomes for metagenomic binning, comparative biology and taxonomic classification.</title>
        <authorList>
            <person name="Goeker M."/>
        </authorList>
    </citation>
    <scope>NUCLEOTIDE SEQUENCE [LARGE SCALE GENOMIC DNA]</scope>
    <source>
        <strain evidence="1 2">DSM 23960</strain>
    </source>
</reference>
<evidence type="ECO:0000313" key="2">
    <source>
        <dbReference type="Proteomes" id="UP000529946"/>
    </source>
</evidence>
<dbReference type="RefSeq" id="WP_183205032.1">
    <property type="nucleotide sequence ID" value="NZ_BAAAER010000003.1"/>
</dbReference>
<accession>A0A7W6JEW9</accession>
<dbReference type="EMBL" id="JACIDM010000003">
    <property type="protein sequence ID" value="MBB4083890.1"/>
    <property type="molecule type" value="Genomic_DNA"/>
</dbReference>
<dbReference type="AlphaFoldDB" id="A0A7W6JEW9"/>
<comment type="caution">
    <text evidence="1">The sequence shown here is derived from an EMBL/GenBank/DDBJ whole genome shotgun (WGS) entry which is preliminary data.</text>
</comment>
<name>A0A7W6JEW9_9CAUL</name>
<keyword evidence="2" id="KW-1185">Reference proteome</keyword>
<gene>
    <name evidence="1" type="ORF">GGR12_002778</name>
</gene>
<organism evidence="1 2">
    <name type="scientific">Brevundimonas lenta</name>
    <dbReference type="NCBI Taxonomy" id="424796"/>
    <lineage>
        <taxon>Bacteria</taxon>
        <taxon>Pseudomonadati</taxon>
        <taxon>Pseudomonadota</taxon>
        <taxon>Alphaproteobacteria</taxon>
        <taxon>Caulobacterales</taxon>
        <taxon>Caulobacteraceae</taxon>
        <taxon>Brevundimonas</taxon>
    </lineage>
</organism>
<sequence>MLESRLHALTVDLVAMEAVVRALAHAQARKSRTALTDLLECISEEGDRLGAGAAPNDPDVANVRAALDTWVDDIRAAAAVVEPVENAA</sequence>